<dbReference type="RefSeq" id="WP_092571973.1">
    <property type="nucleotide sequence ID" value="NZ_FOEN01000007.1"/>
</dbReference>
<dbReference type="GO" id="GO:0008270">
    <property type="term" value="F:zinc ion binding"/>
    <property type="evidence" value="ECO:0007669"/>
    <property type="project" value="InterPro"/>
</dbReference>
<dbReference type="PROSITE" id="PS51186">
    <property type="entry name" value="GNAT"/>
    <property type="match status" value="1"/>
</dbReference>
<evidence type="ECO:0000256" key="1">
    <source>
        <dbReference type="ARBA" id="ARBA00022723"/>
    </source>
</evidence>
<dbReference type="GO" id="GO:0003676">
    <property type="term" value="F:nucleic acid binding"/>
    <property type="evidence" value="ECO:0007669"/>
    <property type="project" value="InterPro"/>
</dbReference>
<dbReference type="InterPro" id="IPR016181">
    <property type="entry name" value="Acyl_CoA_acyltransferase"/>
</dbReference>
<reference evidence="4 5" key="1">
    <citation type="submission" date="2016-10" db="EMBL/GenBank/DDBJ databases">
        <authorList>
            <person name="de Groot N.N."/>
        </authorList>
    </citation>
    <scope>NUCLEOTIDE SEQUENCE [LARGE SCALE GENOMIC DNA]</scope>
    <source>
        <strain evidence="4 5">DSM 15695</strain>
    </source>
</reference>
<dbReference type="InterPro" id="IPR014905">
    <property type="entry name" value="HIRAN"/>
</dbReference>
<keyword evidence="4" id="KW-0808">Transferase</keyword>
<name>A0A1H9EJQ2_9LACT</name>
<dbReference type="AlphaFoldDB" id="A0A1H9EJQ2"/>
<dbReference type="EMBL" id="FOEN01000007">
    <property type="protein sequence ID" value="SEQ25248.1"/>
    <property type="molecule type" value="Genomic_DNA"/>
</dbReference>
<keyword evidence="1" id="KW-0479">Metal-binding</keyword>
<dbReference type="Pfam" id="PF13302">
    <property type="entry name" value="Acetyltransf_3"/>
    <property type="match status" value="1"/>
</dbReference>
<keyword evidence="5" id="KW-1185">Reference proteome</keyword>
<gene>
    <name evidence="4" type="ORF">SAMN04488558_10740</name>
</gene>
<sequence length="462" mass="53653">MVYPLMTPFGEIIISLDGHEIVYEAYPLSLLYRDIKLSGRYAIIVPFNPDRKNHLISCKLNTEEKLNVDYESGENVQIVNYADVEKQGYDLSIGISAETDYIYGYRYSYFDFDGAEVRNGIGYQVLPFTKTQHYPFAIAWSETMSENEDTQANLHRLTMTSIAAEPQDLDIQLGHKQTNGDIIWNQRSKNFLYHTWLVGNHYVDTDIELIAYGEKLSLVREPRNTYDKWAIRVNNEQGDKLGYIPKELSRRLAQRMDAGHEIICFAEGISNIQGKRRLFLGIYTERIFPRTIQTDRLSIRPFKLSDRADLLEIYGNPEVCQFLLHEPWNEQQSYDEIIIKNNHDLLTTDAPLNLAVELDQKVIGEISAWFTDMKETLEIGFVFNLDYGGQEYAQEAARAVIEHLVKYYKIHRIIANLDARNQALARLCQRIGMRQEGQFIQDYWNKGEWTDSYIYAILASEI</sequence>
<dbReference type="SMART" id="SM00910">
    <property type="entry name" value="HIRAN"/>
    <property type="match status" value="1"/>
</dbReference>
<dbReference type="SUPFAM" id="SSF55729">
    <property type="entry name" value="Acyl-CoA N-acyltransferases (Nat)"/>
    <property type="match status" value="1"/>
</dbReference>
<evidence type="ECO:0000313" key="4">
    <source>
        <dbReference type="EMBL" id="SEQ25248.1"/>
    </source>
</evidence>
<dbReference type="Gene3D" id="3.30.70.2330">
    <property type="match status" value="1"/>
</dbReference>
<dbReference type="GO" id="GO:0016747">
    <property type="term" value="F:acyltransferase activity, transferring groups other than amino-acyl groups"/>
    <property type="evidence" value="ECO:0007669"/>
    <property type="project" value="InterPro"/>
</dbReference>
<keyword evidence="2" id="KW-0378">Hydrolase</keyword>
<dbReference type="Proteomes" id="UP000198833">
    <property type="component" value="Unassembled WGS sequence"/>
</dbReference>
<dbReference type="OrthoDB" id="275901at2"/>
<feature type="domain" description="N-acetyltransferase" evidence="3">
    <location>
        <begin position="297"/>
        <end position="460"/>
    </location>
</feature>
<dbReference type="PANTHER" id="PTHR43792">
    <property type="entry name" value="GNAT FAMILY, PUTATIVE (AFU_ORTHOLOGUE AFUA_3G00765)-RELATED-RELATED"/>
    <property type="match status" value="1"/>
</dbReference>
<dbReference type="Pfam" id="PF08797">
    <property type="entry name" value="HIRAN"/>
    <property type="match status" value="1"/>
</dbReference>
<protein>
    <submittedName>
        <fullName evidence="4">Protein N-acetyltransferase, RimJ/RimL family</fullName>
    </submittedName>
</protein>
<dbReference type="STRING" id="89093.SAMN04488558_10740"/>
<dbReference type="GO" id="GO:0016818">
    <property type="term" value="F:hydrolase activity, acting on acid anhydrides, in phosphorus-containing anhydrides"/>
    <property type="evidence" value="ECO:0007669"/>
    <property type="project" value="InterPro"/>
</dbReference>
<dbReference type="PANTHER" id="PTHR43792:SF1">
    <property type="entry name" value="N-ACETYLTRANSFERASE DOMAIN-CONTAINING PROTEIN"/>
    <property type="match status" value="1"/>
</dbReference>
<proteinExistence type="predicted"/>
<dbReference type="InterPro" id="IPR051531">
    <property type="entry name" value="N-acetyltransferase"/>
</dbReference>
<dbReference type="InterPro" id="IPR000182">
    <property type="entry name" value="GNAT_dom"/>
</dbReference>
<evidence type="ECO:0000259" key="3">
    <source>
        <dbReference type="PROSITE" id="PS51186"/>
    </source>
</evidence>
<evidence type="ECO:0000313" key="5">
    <source>
        <dbReference type="Proteomes" id="UP000198833"/>
    </source>
</evidence>
<evidence type="ECO:0000256" key="2">
    <source>
        <dbReference type="ARBA" id="ARBA00022801"/>
    </source>
</evidence>
<dbReference type="Gene3D" id="3.40.630.30">
    <property type="match status" value="1"/>
</dbReference>
<organism evidence="4 5">
    <name type="scientific">Ignavigranum ruoffiae</name>
    <dbReference type="NCBI Taxonomy" id="89093"/>
    <lineage>
        <taxon>Bacteria</taxon>
        <taxon>Bacillati</taxon>
        <taxon>Bacillota</taxon>
        <taxon>Bacilli</taxon>
        <taxon>Lactobacillales</taxon>
        <taxon>Aerococcaceae</taxon>
        <taxon>Ignavigranum</taxon>
    </lineage>
</organism>
<accession>A0A1H9EJQ2</accession>